<dbReference type="PROSITE" id="PS51704">
    <property type="entry name" value="GP_PDE"/>
    <property type="match status" value="1"/>
</dbReference>
<feature type="domain" description="GP-PDE" evidence="1">
    <location>
        <begin position="25"/>
        <end position="253"/>
    </location>
</feature>
<dbReference type="RefSeq" id="WP_242938505.1">
    <property type="nucleotide sequence ID" value="NZ_CP094326.1"/>
</dbReference>
<dbReference type="CDD" id="cd08556">
    <property type="entry name" value="GDPD"/>
    <property type="match status" value="1"/>
</dbReference>
<dbReference type="PANTHER" id="PTHR46211:SF14">
    <property type="entry name" value="GLYCEROPHOSPHODIESTER PHOSPHODIESTERASE"/>
    <property type="match status" value="1"/>
</dbReference>
<dbReference type="PANTHER" id="PTHR46211">
    <property type="entry name" value="GLYCEROPHOSPHORYL DIESTER PHOSPHODIESTERASE"/>
    <property type="match status" value="1"/>
</dbReference>
<organism evidence="2 3">
    <name type="scientific">Zhouia spongiae</name>
    <dbReference type="NCBI Taxonomy" id="2202721"/>
    <lineage>
        <taxon>Bacteria</taxon>
        <taxon>Pseudomonadati</taxon>
        <taxon>Bacteroidota</taxon>
        <taxon>Flavobacteriia</taxon>
        <taxon>Flavobacteriales</taxon>
        <taxon>Flavobacteriaceae</taxon>
        <taxon>Zhouia</taxon>
    </lineage>
</organism>
<accession>A0ABY3YQQ7</accession>
<keyword evidence="3" id="KW-1185">Reference proteome</keyword>
<reference evidence="2 3" key="1">
    <citation type="journal article" date="2018" name="Int. J. Syst. Evol. Microbiol.">
        <title>Zhouia spongiae sp. nov., isolated from a marine sponge.</title>
        <authorList>
            <person name="Zhuang L."/>
            <person name="Lin B."/>
            <person name="Qin F."/>
            <person name="Luo L."/>
        </authorList>
    </citation>
    <scope>NUCLEOTIDE SEQUENCE [LARGE SCALE GENOMIC DNA]</scope>
    <source>
        <strain evidence="2 3">HN-Y44</strain>
    </source>
</reference>
<evidence type="ECO:0000313" key="3">
    <source>
        <dbReference type="Proteomes" id="UP000829476"/>
    </source>
</evidence>
<evidence type="ECO:0000313" key="2">
    <source>
        <dbReference type="EMBL" id="UNZ00138.1"/>
    </source>
</evidence>
<dbReference type="InterPro" id="IPR030395">
    <property type="entry name" value="GP_PDE_dom"/>
</dbReference>
<dbReference type="Proteomes" id="UP000829476">
    <property type="component" value="Chromosome"/>
</dbReference>
<name>A0ABY3YQQ7_9FLAO</name>
<proteinExistence type="predicted"/>
<dbReference type="Gene3D" id="3.20.20.190">
    <property type="entry name" value="Phosphatidylinositol (PI) phosphodiesterase"/>
    <property type="match status" value="1"/>
</dbReference>
<dbReference type="EMBL" id="CP094326">
    <property type="protein sequence ID" value="UNZ00138.1"/>
    <property type="molecule type" value="Genomic_DNA"/>
</dbReference>
<dbReference type="SUPFAM" id="SSF51695">
    <property type="entry name" value="PLC-like phosphodiesterases"/>
    <property type="match status" value="1"/>
</dbReference>
<protein>
    <submittedName>
        <fullName evidence="2">Glycerophosphodiester phosphodiesterase</fullName>
    </submittedName>
</protein>
<evidence type="ECO:0000259" key="1">
    <source>
        <dbReference type="PROSITE" id="PS51704"/>
    </source>
</evidence>
<sequence>MKKISIVCSVMISLFVVSCMEKKHPLVIGHRGAAGYETENTIPSIKKAIELGVDAIEIDVFKIKSGEIVVFHDANLKRLAGTDLNIEELTLAELEDIRLENGSRIPQLGEVLDVIDNRVRLNIELKGAGTARGVHKIVSDCINNGGWAYGSFIISSFKWDELKKIRELNNKIPIAVLISKNPLDALEVANTLKAEAINPNYKSLTALNVEIIRNNGFKIYPWTVNEAADIREMKDFEVDGIISDYPDRVKQDQEVLEPVL</sequence>
<dbReference type="PROSITE" id="PS51257">
    <property type="entry name" value="PROKAR_LIPOPROTEIN"/>
    <property type="match status" value="1"/>
</dbReference>
<dbReference type="Pfam" id="PF03009">
    <property type="entry name" value="GDPD"/>
    <property type="match status" value="1"/>
</dbReference>
<gene>
    <name evidence="2" type="ORF">MQE36_07280</name>
</gene>
<dbReference type="InterPro" id="IPR017946">
    <property type="entry name" value="PLC-like_Pdiesterase_TIM-brl"/>
</dbReference>